<evidence type="ECO:0000313" key="2">
    <source>
        <dbReference type="Proteomes" id="UP000281553"/>
    </source>
</evidence>
<dbReference type="Proteomes" id="UP000281553">
    <property type="component" value="Unassembled WGS sequence"/>
</dbReference>
<keyword evidence="2" id="KW-1185">Reference proteome</keyword>
<name>A0A3P6Q0J4_DIBLA</name>
<sequence>MFFMFILIYPDVTARTLVIHSAFLQTISNGTYLGVCLSVGVDEGVANVCRLFMPVSAPSAENCQINATAGLAFNDTVCVWCDEQEPQLSPNFYRFSG</sequence>
<dbReference type="EMBL" id="UYRU01010244">
    <property type="protein sequence ID" value="VDK45216.1"/>
    <property type="molecule type" value="Genomic_DNA"/>
</dbReference>
<evidence type="ECO:0000313" key="1">
    <source>
        <dbReference type="EMBL" id="VDK45216.1"/>
    </source>
</evidence>
<proteinExistence type="predicted"/>
<dbReference type="AlphaFoldDB" id="A0A3P6Q0J4"/>
<accession>A0A3P6Q0J4</accession>
<organism evidence="1 2">
    <name type="scientific">Dibothriocephalus latus</name>
    <name type="common">Fish tapeworm</name>
    <name type="synonym">Diphyllobothrium latum</name>
    <dbReference type="NCBI Taxonomy" id="60516"/>
    <lineage>
        <taxon>Eukaryota</taxon>
        <taxon>Metazoa</taxon>
        <taxon>Spiralia</taxon>
        <taxon>Lophotrochozoa</taxon>
        <taxon>Platyhelminthes</taxon>
        <taxon>Cestoda</taxon>
        <taxon>Eucestoda</taxon>
        <taxon>Diphyllobothriidea</taxon>
        <taxon>Diphyllobothriidae</taxon>
        <taxon>Dibothriocephalus</taxon>
    </lineage>
</organism>
<gene>
    <name evidence="1" type="ORF">DILT_LOCUS1489</name>
</gene>
<reference evidence="1 2" key="1">
    <citation type="submission" date="2018-11" db="EMBL/GenBank/DDBJ databases">
        <authorList>
            <consortium name="Pathogen Informatics"/>
        </authorList>
    </citation>
    <scope>NUCLEOTIDE SEQUENCE [LARGE SCALE GENOMIC DNA]</scope>
</reference>
<protein>
    <submittedName>
        <fullName evidence="1">Uncharacterized protein</fullName>
    </submittedName>
</protein>